<comment type="caution">
    <text evidence="1">The sequence shown here is derived from an EMBL/GenBank/DDBJ whole genome shotgun (WGS) entry which is preliminary data.</text>
</comment>
<dbReference type="Proteomes" id="UP001148786">
    <property type="component" value="Unassembled WGS sequence"/>
</dbReference>
<accession>A0A9W8MQC8</accession>
<dbReference type="EMBL" id="JANKHO010001870">
    <property type="protein sequence ID" value="KAJ3497330.1"/>
    <property type="molecule type" value="Genomic_DNA"/>
</dbReference>
<sequence>MRVAGGKVNGDLFHCLLQQGEKPQLELGEEHRIAIQGANHRALEITTASRKRKVEDASADDNAQEQVMTIFQPTTTMATSEQLNFNPPHPPQENAIEAFNLLLPTLKSEIVKSRRHWDAHEPRMWSRAAGLSDHELVAFKIEEDLVEVRSAATSYGTIILGKIRLPGVKDEEGEGFVHVRIHDPPNRGAEDVRFHSLFTDEIRKDPDDPPVDFRAIQVTNKPLEFFNE</sequence>
<name>A0A9W8MQC8_9AGAR</name>
<dbReference type="OrthoDB" id="3344950at2759"/>
<proteinExistence type="predicted"/>
<gene>
    <name evidence="1" type="ORF">NLJ89_g10360</name>
</gene>
<evidence type="ECO:0000313" key="2">
    <source>
        <dbReference type="Proteomes" id="UP001148786"/>
    </source>
</evidence>
<dbReference type="AlphaFoldDB" id="A0A9W8MQC8"/>
<reference evidence="1" key="1">
    <citation type="submission" date="2022-07" db="EMBL/GenBank/DDBJ databases">
        <title>Genome Sequence of Agrocybe chaxingu.</title>
        <authorList>
            <person name="Buettner E."/>
        </authorList>
    </citation>
    <scope>NUCLEOTIDE SEQUENCE</scope>
    <source>
        <strain evidence="1">MP-N11</strain>
    </source>
</reference>
<organism evidence="1 2">
    <name type="scientific">Agrocybe chaxingu</name>
    <dbReference type="NCBI Taxonomy" id="84603"/>
    <lineage>
        <taxon>Eukaryota</taxon>
        <taxon>Fungi</taxon>
        <taxon>Dikarya</taxon>
        <taxon>Basidiomycota</taxon>
        <taxon>Agaricomycotina</taxon>
        <taxon>Agaricomycetes</taxon>
        <taxon>Agaricomycetidae</taxon>
        <taxon>Agaricales</taxon>
        <taxon>Agaricineae</taxon>
        <taxon>Strophariaceae</taxon>
        <taxon>Agrocybe</taxon>
    </lineage>
</organism>
<protein>
    <submittedName>
        <fullName evidence="1">Uncharacterized protein</fullName>
    </submittedName>
</protein>
<evidence type="ECO:0000313" key="1">
    <source>
        <dbReference type="EMBL" id="KAJ3497330.1"/>
    </source>
</evidence>
<keyword evidence="2" id="KW-1185">Reference proteome</keyword>